<dbReference type="PANTHER" id="PTHR45756:SF1">
    <property type="entry name" value="PROTEIN KINASE DOMAIN CONTAINING PROTEIN"/>
    <property type="match status" value="1"/>
</dbReference>
<dbReference type="OrthoDB" id="7250310at2759"/>
<evidence type="ECO:0000256" key="1">
    <source>
        <dbReference type="ARBA" id="ARBA00022527"/>
    </source>
</evidence>
<gene>
    <name evidence="7" type="ORF">EIN_274850</name>
</gene>
<dbReference type="InterPro" id="IPR011009">
    <property type="entry name" value="Kinase-like_dom_sf"/>
</dbReference>
<evidence type="ECO:0000259" key="6">
    <source>
        <dbReference type="PROSITE" id="PS50011"/>
    </source>
</evidence>
<dbReference type="SUPFAM" id="SSF57184">
    <property type="entry name" value="Growth factor receptor domain"/>
    <property type="match status" value="3"/>
</dbReference>
<feature type="domain" description="Protein kinase" evidence="6">
    <location>
        <begin position="987"/>
        <end position="1253"/>
    </location>
</feature>
<dbReference type="InterPro" id="IPR000719">
    <property type="entry name" value="Prot_kinase_dom"/>
</dbReference>
<keyword evidence="5" id="KW-0472">Membrane</keyword>
<dbReference type="SMART" id="SM00261">
    <property type="entry name" value="FU"/>
    <property type="match status" value="4"/>
</dbReference>
<dbReference type="PROSITE" id="PS50011">
    <property type="entry name" value="PROTEIN_KINASE_DOM"/>
    <property type="match status" value="1"/>
</dbReference>
<dbReference type="AlphaFoldDB" id="A0A0A1U4T4"/>
<evidence type="ECO:0000313" key="8">
    <source>
        <dbReference type="Proteomes" id="UP000014680"/>
    </source>
</evidence>
<dbReference type="InterPro" id="IPR053215">
    <property type="entry name" value="TKL_Ser/Thr_kinase"/>
</dbReference>
<evidence type="ECO:0000313" key="7">
    <source>
        <dbReference type="EMBL" id="ELP87898.1"/>
    </source>
</evidence>
<dbReference type="SMART" id="SM00220">
    <property type="entry name" value="S_TKc"/>
    <property type="match status" value="1"/>
</dbReference>
<dbReference type="KEGG" id="eiv:EIN_274850"/>
<keyword evidence="2 4" id="KW-0547">Nucleotide-binding</keyword>
<dbReference type="GeneID" id="14886849"/>
<dbReference type="Pfam" id="PF07714">
    <property type="entry name" value="PK_Tyr_Ser-Thr"/>
    <property type="match status" value="1"/>
</dbReference>
<dbReference type="SUPFAM" id="SSF56112">
    <property type="entry name" value="Protein kinase-like (PK-like)"/>
    <property type="match status" value="1"/>
</dbReference>
<dbReference type="Gene3D" id="3.30.200.20">
    <property type="entry name" value="Phosphorylase Kinase, domain 1"/>
    <property type="match status" value="1"/>
</dbReference>
<dbReference type="GO" id="GO:0004674">
    <property type="term" value="F:protein serine/threonine kinase activity"/>
    <property type="evidence" value="ECO:0007669"/>
    <property type="project" value="UniProtKB-KW"/>
</dbReference>
<dbReference type="PRINTS" id="PR00109">
    <property type="entry name" value="TYRKINASE"/>
</dbReference>
<keyword evidence="8" id="KW-1185">Reference proteome</keyword>
<dbReference type="InterPro" id="IPR006212">
    <property type="entry name" value="Furin_repeat"/>
</dbReference>
<dbReference type="PROSITE" id="PS00107">
    <property type="entry name" value="PROTEIN_KINASE_ATP"/>
    <property type="match status" value="1"/>
</dbReference>
<accession>A0A0A1U4T4</accession>
<evidence type="ECO:0000256" key="2">
    <source>
        <dbReference type="ARBA" id="ARBA00022741"/>
    </source>
</evidence>
<dbReference type="EC" id="2.7.10.1" evidence="7"/>
<dbReference type="Proteomes" id="UP000014680">
    <property type="component" value="Unassembled WGS sequence"/>
</dbReference>
<keyword evidence="7" id="KW-0418">Kinase</keyword>
<feature type="transmembrane region" description="Helical" evidence="5">
    <location>
        <begin position="806"/>
        <end position="832"/>
    </location>
</feature>
<reference evidence="7 8" key="1">
    <citation type="submission" date="2012-10" db="EMBL/GenBank/DDBJ databases">
        <authorList>
            <person name="Zafar N."/>
            <person name="Inman J."/>
            <person name="Hall N."/>
            <person name="Lorenzi H."/>
            <person name="Caler E."/>
        </authorList>
    </citation>
    <scope>NUCLEOTIDE SEQUENCE [LARGE SCALE GENOMIC DNA]</scope>
    <source>
        <strain evidence="7 8">IP1</strain>
    </source>
</reference>
<dbReference type="InterPro" id="IPR001245">
    <property type="entry name" value="Ser-Thr/Tyr_kinase_cat_dom"/>
</dbReference>
<evidence type="ECO:0000256" key="3">
    <source>
        <dbReference type="ARBA" id="ARBA00022840"/>
    </source>
</evidence>
<keyword evidence="5" id="KW-1133">Transmembrane helix</keyword>
<protein>
    <submittedName>
        <fullName evidence="7">Protein serine/threonine kinase, putative</fullName>
        <ecNumber evidence="7">2.7.10.1</ecNumber>
    </submittedName>
</protein>
<feature type="binding site" evidence="4">
    <location>
        <position position="1015"/>
    </location>
    <ligand>
        <name>ATP</name>
        <dbReference type="ChEBI" id="CHEBI:30616"/>
    </ligand>
</feature>
<dbReference type="EMBL" id="KB206783">
    <property type="protein sequence ID" value="ELP87898.1"/>
    <property type="molecule type" value="Genomic_DNA"/>
</dbReference>
<dbReference type="PROSITE" id="PS00108">
    <property type="entry name" value="PROTEIN_KINASE_ST"/>
    <property type="match status" value="1"/>
</dbReference>
<evidence type="ECO:0000256" key="5">
    <source>
        <dbReference type="SAM" id="Phobius"/>
    </source>
</evidence>
<evidence type="ECO:0000256" key="4">
    <source>
        <dbReference type="PROSITE-ProRule" id="PRU10141"/>
    </source>
</evidence>
<name>A0A0A1U4T4_ENTIV</name>
<dbReference type="GO" id="GO:0004714">
    <property type="term" value="F:transmembrane receptor protein tyrosine kinase activity"/>
    <property type="evidence" value="ECO:0007669"/>
    <property type="project" value="UniProtKB-EC"/>
</dbReference>
<dbReference type="PANTHER" id="PTHR45756">
    <property type="entry name" value="PALMITOYLTRANSFERASE"/>
    <property type="match status" value="1"/>
</dbReference>
<dbReference type="GO" id="GO:0005524">
    <property type="term" value="F:ATP binding"/>
    <property type="evidence" value="ECO:0007669"/>
    <property type="project" value="UniProtKB-UniRule"/>
</dbReference>
<dbReference type="InterPro" id="IPR008271">
    <property type="entry name" value="Ser/Thr_kinase_AS"/>
</dbReference>
<dbReference type="Gene3D" id="1.10.510.10">
    <property type="entry name" value="Transferase(Phosphotransferase) domain 1"/>
    <property type="match status" value="1"/>
</dbReference>
<keyword evidence="3 4" id="KW-0067">ATP-binding</keyword>
<dbReference type="InterPro" id="IPR017441">
    <property type="entry name" value="Protein_kinase_ATP_BS"/>
</dbReference>
<proteinExistence type="predicted"/>
<dbReference type="InterPro" id="IPR009030">
    <property type="entry name" value="Growth_fac_rcpt_cys_sf"/>
</dbReference>
<dbReference type="VEuPathDB" id="AmoebaDB:EIN_274850"/>
<keyword evidence="7" id="KW-0808">Transferase</keyword>
<dbReference type="RefSeq" id="XP_004254669.1">
    <property type="nucleotide sequence ID" value="XM_004254621.1"/>
</dbReference>
<organism evidence="7 8">
    <name type="scientific">Entamoeba invadens IP1</name>
    <dbReference type="NCBI Taxonomy" id="370355"/>
    <lineage>
        <taxon>Eukaryota</taxon>
        <taxon>Amoebozoa</taxon>
        <taxon>Evosea</taxon>
        <taxon>Archamoebae</taxon>
        <taxon>Mastigamoebida</taxon>
        <taxon>Entamoebidae</taxon>
        <taxon>Entamoeba</taxon>
    </lineage>
</organism>
<keyword evidence="5" id="KW-0812">Transmembrane</keyword>
<sequence>MLIVYNVTFKFGKDSRLIGQSFKGGSTERPSESGIKFDTIKQKIVFDVTNANIKFPLILANKSDFLDIGNVDFEFTKEPEFCVDLFSFGKFNNALKIASNMINMGIINNQIVQLSHSKLLRYCPVGKEDNEVVCKMFKNRYYEDNLNGDNYDYKHCPCNNDETTDCYFVPFSNSLNTPKDIEHEVNMTFTDLIETVQVGTEFPKQTLNGWFNTFNFFNKFVFTRNMASTPSDVLIEMGIKKSIKQPLVTVEVLPKSFSYVTANIETNEAIVMKQFTSTKQFNFTTNVPYVLLVTNNKINFTDHGIYTTFNFDSVSLDFTHLHSVKVITKDPISDGKFHCSETMFEDNKIKCKGTLELTCNATEFADYVNQACHTQPVGSKKCFSITDCIACNDNYIMDEDNHKCIQKEDSCLFSSSDECRRCKFGFTLINAKCESCADHCGICDDSPCDFCYNSVLNNEGKLCDMINGSEYYKDGQLIQCDNSHFMVSNNMCSLCETSNENCEFCDNNKLCSKCKIGFVFNSKNECVSKKCSDMLCEQCEDGYVFSDNGTCVAFPNKCKTIRKGICIDCEEGTTLVGGECVDNAIVNCMKYTTSNGCLQCENGYFWDSGKCTECSDECKTCLNKANNCLTCPEGTFISEGTCSTNEKLEGICLQYASNGGCVRCKEGYFRKEFDCVKCDDECETCQSKGSCVLCNSEHFMTFENTCKLKSLIEGCQTDISSVSGCLQCSIGYYLYHKECYRCDDKCLTCENAFECLSCNSTVVLSNSKCFVISEIKNCISILNSQCTKCTFWKAPNDNGDGCNTKIVWWVLLLVVLFVVMILILLIVVTALFTNKMLKKIHQNQQEQNVCVFKINRSNISFPFEVCESLVSNKSKLTFKDDSDAIPVGEETRELICFGNTGDSTMKVQITVKEGCVKYQIRSRPNIITLKKGEACEFEIFIRPLCTSNTEDSINLVTLDMKKGKPITSEFRMCVETVISTKLDFDELVEETKIGEGSFGIVYKGTFRGNVVAIKKMKQCAQEEENGEIEEFEKEVEMLDKFRSQYIVHFYGAVFIPNKICMVTEFAQYGSLHDLIKNKDRQPIPMKLRIKMVTDAARGILYLHENGILHRDIKPDNILVVSLDETVAIHGKLTDFGSSRNINMMMTNMTFTKGIGSPSYMAPEVLHQDKYKKPADIFSFAITLYECVKWGEAYPKTEFKFPWKIAEFVNKGNRLNKADGMPESIYKIIKLCWAQDSNLRLDIMEVVSQLSTLIL</sequence>
<dbReference type="Gene3D" id="2.10.220.10">
    <property type="entry name" value="Hormone Receptor, Insulin-like Growth Factor Receptor 1, Chain A, domain 2"/>
    <property type="match status" value="1"/>
</dbReference>
<keyword evidence="1" id="KW-0723">Serine/threonine-protein kinase</keyword>